<gene>
    <name evidence="8" type="ORF">GSPATT00023689001</name>
</gene>
<feature type="transmembrane region" description="Helical" evidence="7">
    <location>
        <begin position="142"/>
        <end position="159"/>
    </location>
</feature>
<comment type="similarity">
    <text evidence="2">Belongs to the CRT-like transporter family.</text>
</comment>
<feature type="transmembrane region" description="Helical" evidence="7">
    <location>
        <begin position="12"/>
        <end position="32"/>
    </location>
</feature>
<dbReference type="GO" id="GO:0016020">
    <property type="term" value="C:membrane"/>
    <property type="evidence" value="ECO:0000318"/>
    <property type="project" value="GO_Central"/>
</dbReference>
<dbReference type="STRING" id="5888.A0E5E5"/>
<evidence type="ECO:0008006" key="10">
    <source>
        <dbReference type="Google" id="ProtNLM"/>
    </source>
</evidence>
<dbReference type="PANTHER" id="PTHR13146:SF0">
    <property type="entry name" value="SOLUTE CARRIER FAMILY 35 MEMBER F6"/>
    <property type="match status" value="1"/>
</dbReference>
<evidence type="ECO:0000256" key="7">
    <source>
        <dbReference type="SAM" id="Phobius"/>
    </source>
</evidence>
<dbReference type="RefSeq" id="XP_001457909.1">
    <property type="nucleotide sequence ID" value="XM_001457872.1"/>
</dbReference>
<dbReference type="OMA" id="TSIVWIC"/>
<feature type="transmembrane region" description="Helical" evidence="7">
    <location>
        <begin position="204"/>
        <end position="226"/>
    </location>
</feature>
<keyword evidence="9" id="KW-1185">Reference proteome</keyword>
<dbReference type="OrthoDB" id="300580at2759"/>
<proteinExistence type="inferred from homology"/>
<feature type="transmembrane region" description="Helical" evidence="7">
    <location>
        <begin position="300"/>
        <end position="318"/>
    </location>
</feature>
<keyword evidence="4 7" id="KW-0812">Transmembrane</keyword>
<accession>A0E5E5</accession>
<name>A0E5E5_PARTE</name>
<feature type="transmembrane region" description="Helical" evidence="7">
    <location>
        <begin position="171"/>
        <end position="192"/>
    </location>
</feature>
<keyword evidence="3" id="KW-0813">Transport</keyword>
<dbReference type="Pfam" id="PF08627">
    <property type="entry name" value="CRT-like"/>
    <property type="match status" value="1"/>
</dbReference>
<protein>
    <recommendedName>
        <fullName evidence="10">EamA domain-containing protein</fullName>
    </recommendedName>
</protein>
<organism evidence="8 9">
    <name type="scientific">Paramecium tetraurelia</name>
    <dbReference type="NCBI Taxonomy" id="5888"/>
    <lineage>
        <taxon>Eukaryota</taxon>
        <taxon>Sar</taxon>
        <taxon>Alveolata</taxon>
        <taxon>Ciliophora</taxon>
        <taxon>Intramacronucleata</taxon>
        <taxon>Oligohymenophorea</taxon>
        <taxon>Peniculida</taxon>
        <taxon>Parameciidae</taxon>
        <taxon>Paramecium</taxon>
    </lineage>
</organism>
<evidence type="ECO:0000256" key="6">
    <source>
        <dbReference type="ARBA" id="ARBA00023136"/>
    </source>
</evidence>
<sequence>MMKNAQKNKHFINLLLIGMVIIGTLNTLVYKYQNTTIIDGVSFIHPYMQGLCMFIGEAICLVFYFLFNMKVEEDPNKQNGGFRRLAIPALFDVITSSLQNVALNFIPSSIFQMMRGGLMIVTAAFSKFVLKKKLSLQQSLGILLAILGIFIVGLSNFIYREQSKSDFSWEIKLISILLIILSLFTQATSYIYEEKLFLQYNYHVFYVVGMEGMWGILTLGILIPILNFIPCNFRDGCVYRNDKGYFESTDLFFQQLGSDLWLTLSVILGIFSITLYNIFGVNVTKHASSLTRSVVDTLRTIFIWAIGLVVTATTSRVWENTSYLANLIELIGFSILVLGNLIYKEIFIIKYLQSKNQVLLEED</sequence>
<dbReference type="PANTHER" id="PTHR13146">
    <property type="match status" value="1"/>
</dbReference>
<evidence type="ECO:0000256" key="4">
    <source>
        <dbReference type="ARBA" id="ARBA00022692"/>
    </source>
</evidence>
<dbReference type="KEGG" id="ptm:GSPATT00023689001"/>
<feature type="transmembrane region" description="Helical" evidence="7">
    <location>
        <begin position="324"/>
        <end position="343"/>
    </location>
</feature>
<comment type="subcellular location">
    <subcellularLocation>
        <location evidence="1">Membrane</location>
        <topology evidence="1">Multi-pass membrane protein</topology>
    </subcellularLocation>
</comment>
<feature type="transmembrane region" description="Helical" evidence="7">
    <location>
        <begin position="44"/>
        <end position="67"/>
    </location>
</feature>
<dbReference type="AlphaFoldDB" id="A0E5E5"/>
<dbReference type="InterPro" id="IPR013936">
    <property type="entry name" value="CRT-like"/>
</dbReference>
<feature type="transmembrane region" description="Helical" evidence="7">
    <location>
        <begin position="260"/>
        <end position="279"/>
    </location>
</feature>
<evidence type="ECO:0000313" key="8">
    <source>
        <dbReference type="EMBL" id="CAK90512.1"/>
    </source>
</evidence>
<dbReference type="InterPro" id="IPR037185">
    <property type="entry name" value="EmrE-like"/>
</dbReference>
<keyword evidence="5 7" id="KW-1133">Transmembrane helix</keyword>
<evidence type="ECO:0000256" key="2">
    <source>
        <dbReference type="ARBA" id="ARBA00006690"/>
    </source>
</evidence>
<dbReference type="Gene3D" id="1.10.3730.20">
    <property type="match status" value="1"/>
</dbReference>
<dbReference type="EMBL" id="CT868659">
    <property type="protein sequence ID" value="CAK90512.1"/>
    <property type="molecule type" value="Genomic_DNA"/>
</dbReference>
<evidence type="ECO:0000256" key="3">
    <source>
        <dbReference type="ARBA" id="ARBA00022448"/>
    </source>
</evidence>
<dbReference type="Proteomes" id="UP000000600">
    <property type="component" value="Unassembled WGS sequence"/>
</dbReference>
<dbReference type="GeneID" id="5043694"/>
<dbReference type="eggNOG" id="KOG3912">
    <property type="taxonomic scope" value="Eukaryota"/>
</dbReference>
<dbReference type="InParanoid" id="A0E5E5"/>
<evidence type="ECO:0000313" key="9">
    <source>
        <dbReference type="Proteomes" id="UP000000600"/>
    </source>
</evidence>
<keyword evidence="6 7" id="KW-0472">Membrane</keyword>
<dbReference type="SUPFAM" id="SSF103481">
    <property type="entry name" value="Multidrug resistance efflux transporter EmrE"/>
    <property type="match status" value="1"/>
</dbReference>
<dbReference type="HOGENOM" id="CLU_025028_1_0_1"/>
<reference evidence="8 9" key="1">
    <citation type="journal article" date="2006" name="Nature">
        <title>Global trends of whole-genome duplications revealed by the ciliate Paramecium tetraurelia.</title>
        <authorList>
            <consortium name="Genoscope"/>
            <person name="Aury J.-M."/>
            <person name="Jaillon O."/>
            <person name="Duret L."/>
            <person name="Noel B."/>
            <person name="Jubin C."/>
            <person name="Porcel B.M."/>
            <person name="Segurens B."/>
            <person name="Daubin V."/>
            <person name="Anthouard V."/>
            <person name="Aiach N."/>
            <person name="Arnaiz O."/>
            <person name="Billaut A."/>
            <person name="Beisson J."/>
            <person name="Blanc I."/>
            <person name="Bouhouche K."/>
            <person name="Camara F."/>
            <person name="Duharcourt S."/>
            <person name="Guigo R."/>
            <person name="Gogendeau D."/>
            <person name="Katinka M."/>
            <person name="Keller A.-M."/>
            <person name="Kissmehl R."/>
            <person name="Klotz C."/>
            <person name="Koll F."/>
            <person name="Le Moue A."/>
            <person name="Lepere C."/>
            <person name="Malinsky S."/>
            <person name="Nowacki M."/>
            <person name="Nowak J.K."/>
            <person name="Plattner H."/>
            <person name="Poulain J."/>
            <person name="Ruiz F."/>
            <person name="Serrano V."/>
            <person name="Zagulski M."/>
            <person name="Dessen P."/>
            <person name="Betermier M."/>
            <person name="Weissenbach J."/>
            <person name="Scarpelli C."/>
            <person name="Schachter V."/>
            <person name="Sperling L."/>
            <person name="Meyer E."/>
            <person name="Cohen J."/>
            <person name="Wincker P."/>
        </authorList>
    </citation>
    <scope>NUCLEOTIDE SEQUENCE [LARGE SCALE GENOMIC DNA]</scope>
    <source>
        <strain evidence="8 9">Stock d4-2</strain>
    </source>
</reference>
<evidence type="ECO:0000256" key="1">
    <source>
        <dbReference type="ARBA" id="ARBA00004141"/>
    </source>
</evidence>
<evidence type="ECO:0000256" key="5">
    <source>
        <dbReference type="ARBA" id="ARBA00022989"/>
    </source>
</evidence>